<feature type="transmembrane region" description="Helical" evidence="5">
    <location>
        <begin position="249"/>
        <end position="267"/>
    </location>
</feature>
<feature type="transmembrane region" description="Helical" evidence="5">
    <location>
        <begin position="47"/>
        <end position="68"/>
    </location>
</feature>
<reference evidence="6 7" key="1">
    <citation type="submission" date="2019-06" db="EMBL/GenBank/DDBJ databases">
        <title>Genome Sequence of the Brown Rot Fungal Pathogen Monilinia fructicola.</title>
        <authorList>
            <person name="De Miccolis Angelini R.M."/>
            <person name="Landi L."/>
            <person name="Abate D."/>
            <person name="Pollastro S."/>
            <person name="Romanazzi G."/>
            <person name="Faretra F."/>
        </authorList>
    </citation>
    <scope>NUCLEOTIDE SEQUENCE [LARGE SCALE GENOMIC DNA]</scope>
    <source>
        <strain evidence="6 7">Mfrc123</strain>
    </source>
</reference>
<organism evidence="6 7">
    <name type="scientific">Monilinia fructicola</name>
    <name type="common">Brown rot fungus</name>
    <name type="synonym">Ciboria fructicola</name>
    <dbReference type="NCBI Taxonomy" id="38448"/>
    <lineage>
        <taxon>Eukaryota</taxon>
        <taxon>Fungi</taxon>
        <taxon>Dikarya</taxon>
        <taxon>Ascomycota</taxon>
        <taxon>Pezizomycotina</taxon>
        <taxon>Leotiomycetes</taxon>
        <taxon>Helotiales</taxon>
        <taxon>Sclerotiniaceae</taxon>
        <taxon>Monilinia</taxon>
    </lineage>
</organism>
<dbReference type="VEuPathDB" id="FungiDB:MFRU_015g01060"/>
<evidence type="ECO:0000313" key="6">
    <source>
        <dbReference type="EMBL" id="KAA8574442.1"/>
    </source>
</evidence>
<dbReference type="PANTHER" id="PTHR31465:SF1">
    <property type="entry name" value="PROTEIN RTA1-RELATED"/>
    <property type="match status" value="1"/>
</dbReference>
<keyword evidence="3 5" id="KW-1133">Transmembrane helix</keyword>
<comment type="caution">
    <text evidence="6">The sequence shown here is derived from an EMBL/GenBank/DDBJ whole genome shotgun (WGS) entry which is preliminary data.</text>
</comment>
<dbReference type="Pfam" id="PF04479">
    <property type="entry name" value="RTA1"/>
    <property type="match status" value="1"/>
</dbReference>
<keyword evidence="4 5" id="KW-0472">Membrane</keyword>
<evidence type="ECO:0000256" key="1">
    <source>
        <dbReference type="ARBA" id="ARBA00004141"/>
    </source>
</evidence>
<dbReference type="PANTHER" id="PTHR31465">
    <property type="entry name" value="PROTEIN RTA1-RELATED"/>
    <property type="match status" value="1"/>
</dbReference>
<keyword evidence="2 5" id="KW-0812">Transmembrane</keyword>
<gene>
    <name evidence="6" type="ORF">EYC84_005907</name>
</gene>
<dbReference type="OrthoDB" id="3358017at2759"/>
<dbReference type="EMBL" id="VICG01000003">
    <property type="protein sequence ID" value="KAA8574442.1"/>
    <property type="molecule type" value="Genomic_DNA"/>
</dbReference>
<keyword evidence="7" id="KW-1185">Reference proteome</keyword>
<feature type="transmembrane region" description="Helical" evidence="5">
    <location>
        <begin position="213"/>
        <end position="229"/>
    </location>
</feature>
<feature type="transmembrane region" description="Helical" evidence="5">
    <location>
        <begin position="80"/>
        <end position="102"/>
    </location>
</feature>
<evidence type="ECO:0000256" key="5">
    <source>
        <dbReference type="SAM" id="Phobius"/>
    </source>
</evidence>
<feature type="transmembrane region" description="Helical" evidence="5">
    <location>
        <begin position="122"/>
        <end position="140"/>
    </location>
</feature>
<evidence type="ECO:0000313" key="7">
    <source>
        <dbReference type="Proteomes" id="UP000322873"/>
    </source>
</evidence>
<dbReference type="InterPro" id="IPR007568">
    <property type="entry name" value="RTA1"/>
</dbReference>
<name>A0A5M9K368_MONFR</name>
<comment type="subcellular location">
    <subcellularLocation>
        <location evidence="1">Membrane</location>
        <topology evidence="1">Multi-pass membrane protein</topology>
    </subcellularLocation>
</comment>
<protein>
    <recommendedName>
        <fullName evidence="8">RTA1 like protein</fullName>
    </recommendedName>
</protein>
<dbReference type="AlphaFoldDB" id="A0A5M9K368"/>
<evidence type="ECO:0000256" key="4">
    <source>
        <dbReference type="ARBA" id="ARBA00023136"/>
    </source>
</evidence>
<proteinExistence type="predicted"/>
<evidence type="ECO:0000256" key="2">
    <source>
        <dbReference type="ARBA" id="ARBA00022692"/>
    </source>
</evidence>
<feature type="transmembrane region" description="Helical" evidence="5">
    <location>
        <begin position="160"/>
        <end position="179"/>
    </location>
</feature>
<dbReference type="GO" id="GO:0016020">
    <property type="term" value="C:membrane"/>
    <property type="evidence" value="ECO:0007669"/>
    <property type="project" value="UniProtKB-SubCell"/>
</dbReference>
<accession>A0A5M9K368</accession>
<sequence>MVATATLASCAYYCYKPAIATAPMFAATFIQASGVHAYQIYHSKTKFFIPIVVGGLLEAIGYLCRMISSFESPTFSVIPFGIQYTCILIAPTIMAAAIYMYYEHIVRAVGGEKLSPIRLSRFQKIFLFFDCFSTIILAVGSVLRLMTTMPVSWIRLGNRLVMMGLGEQILFLAIFVFTAGKFQYNLSRNPTERLLATSDPKSSRSDIPIKKHLIALYVASFIIAIRSVVRLCENMGGNTGVIRKNEMFLTIFDGAFIMNLMFLFTSIHPSEIAAFESFYATDESDSTRPYFSGWKFWQKKTLGHNYMELQV</sequence>
<dbReference type="Proteomes" id="UP000322873">
    <property type="component" value="Unassembled WGS sequence"/>
</dbReference>
<evidence type="ECO:0000256" key="3">
    <source>
        <dbReference type="ARBA" id="ARBA00022989"/>
    </source>
</evidence>
<evidence type="ECO:0008006" key="8">
    <source>
        <dbReference type="Google" id="ProtNLM"/>
    </source>
</evidence>